<dbReference type="EMBL" id="CCFA01002819">
    <property type="protein sequence ID" value="CDS00612.1"/>
    <property type="molecule type" value="Genomic_DNA"/>
</dbReference>
<sequence>MPSADKYTDPKLRDQVKKEVQESDKGGAPGQWSARKAQFMASEYKKRGGGYTDDGNKDESQKNLSKWGDEQWQTKDGSGEGKQEDGSRKRYLPKKAWENMSEEEKKKTDDQKQKQSKQGKQFVANTGKAKQERKKAKSQTTGKQANGKQQNGTKNKSHPVDCYCPCHDTIHDVLVSSYPHTEAFFS</sequence>
<organism evidence="2 3">
    <name type="scientific">Sporisorium scitamineum</name>
    <dbReference type="NCBI Taxonomy" id="49012"/>
    <lineage>
        <taxon>Eukaryota</taxon>
        <taxon>Fungi</taxon>
        <taxon>Dikarya</taxon>
        <taxon>Basidiomycota</taxon>
        <taxon>Ustilaginomycotina</taxon>
        <taxon>Ustilaginomycetes</taxon>
        <taxon>Ustilaginales</taxon>
        <taxon>Ustilaginaceae</taxon>
        <taxon>Sporisorium</taxon>
    </lineage>
</organism>
<evidence type="ECO:0000313" key="2">
    <source>
        <dbReference type="EMBL" id="CDS00612.1"/>
    </source>
</evidence>
<dbReference type="STRING" id="49012.A0A0F7S0W4"/>
<evidence type="ECO:0000313" key="3">
    <source>
        <dbReference type="Proteomes" id="UP000242770"/>
    </source>
</evidence>
<reference evidence="3" key="1">
    <citation type="submission" date="2014-06" db="EMBL/GenBank/DDBJ databases">
        <authorList>
            <person name="Berkman P.J."/>
        </authorList>
    </citation>
    <scope>NUCLEOTIDE SEQUENCE [LARGE SCALE GENOMIC DNA]</scope>
</reference>
<gene>
    <name evidence="2" type="primary">SSCI47070.1</name>
</gene>
<dbReference type="AlphaFoldDB" id="A0A0F7S0W4"/>
<evidence type="ECO:0008006" key="4">
    <source>
        <dbReference type="Google" id="ProtNLM"/>
    </source>
</evidence>
<feature type="compositionally biased region" description="Basic and acidic residues" evidence="1">
    <location>
        <begin position="54"/>
        <end position="88"/>
    </location>
</feature>
<name>A0A0F7S0W4_9BASI</name>
<feature type="compositionally biased region" description="Basic and acidic residues" evidence="1">
    <location>
        <begin position="1"/>
        <end position="25"/>
    </location>
</feature>
<feature type="compositionally biased region" description="Basic and acidic residues" evidence="1">
    <location>
        <begin position="102"/>
        <end position="113"/>
    </location>
</feature>
<keyword evidence="3" id="KW-1185">Reference proteome</keyword>
<dbReference type="Proteomes" id="UP000242770">
    <property type="component" value="Unassembled WGS sequence"/>
</dbReference>
<feature type="compositionally biased region" description="Polar residues" evidence="1">
    <location>
        <begin position="138"/>
        <end position="154"/>
    </location>
</feature>
<accession>A0A0F7S0W4</accession>
<feature type="region of interest" description="Disordered" evidence="1">
    <location>
        <begin position="1"/>
        <end position="159"/>
    </location>
</feature>
<proteinExistence type="predicted"/>
<evidence type="ECO:0000256" key="1">
    <source>
        <dbReference type="SAM" id="MobiDB-lite"/>
    </source>
</evidence>
<protein>
    <recommendedName>
        <fullName evidence="4">DUF5872 domain-containing protein</fullName>
    </recommendedName>
</protein>